<dbReference type="EMBL" id="JABSTR010000006">
    <property type="protein sequence ID" value="KAH9372746.1"/>
    <property type="molecule type" value="Genomic_DNA"/>
</dbReference>
<evidence type="ECO:0000313" key="2">
    <source>
        <dbReference type="Proteomes" id="UP000821853"/>
    </source>
</evidence>
<dbReference type="Proteomes" id="UP000821853">
    <property type="component" value="Chromosome 4"/>
</dbReference>
<organism evidence="1 2">
    <name type="scientific">Haemaphysalis longicornis</name>
    <name type="common">Bush tick</name>
    <dbReference type="NCBI Taxonomy" id="44386"/>
    <lineage>
        <taxon>Eukaryota</taxon>
        <taxon>Metazoa</taxon>
        <taxon>Ecdysozoa</taxon>
        <taxon>Arthropoda</taxon>
        <taxon>Chelicerata</taxon>
        <taxon>Arachnida</taxon>
        <taxon>Acari</taxon>
        <taxon>Parasitiformes</taxon>
        <taxon>Ixodida</taxon>
        <taxon>Ixodoidea</taxon>
        <taxon>Ixodidae</taxon>
        <taxon>Haemaphysalinae</taxon>
        <taxon>Haemaphysalis</taxon>
    </lineage>
</organism>
<protein>
    <submittedName>
        <fullName evidence="1">Uncharacterized protein</fullName>
    </submittedName>
</protein>
<evidence type="ECO:0000313" key="1">
    <source>
        <dbReference type="EMBL" id="KAH9372746.1"/>
    </source>
</evidence>
<reference evidence="1 2" key="1">
    <citation type="journal article" date="2020" name="Cell">
        <title>Large-Scale Comparative Analyses of Tick Genomes Elucidate Their Genetic Diversity and Vector Capacities.</title>
        <authorList>
            <consortium name="Tick Genome and Microbiome Consortium (TIGMIC)"/>
            <person name="Jia N."/>
            <person name="Wang J."/>
            <person name="Shi W."/>
            <person name="Du L."/>
            <person name="Sun Y."/>
            <person name="Zhan W."/>
            <person name="Jiang J.F."/>
            <person name="Wang Q."/>
            <person name="Zhang B."/>
            <person name="Ji P."/>
            <person name="Bell-Sakyi L."/>
            <person name="Cui X.M."/>
            <person name="Yuan T.T."/>
            <person name="Jiang B.G."/>
            <person name="Yang W.F."/>
            <person name="Lam T.T."/>
            <person name="Chang Q.C."/>
            <person name="Ding S.J."/>
            <person name="Wang X.J."/>
            <person name="Zhu J.G."/>
            <person name="Ruan X.D."/>
            <person name="Zhao L."/>
            <person name="Wei J.T."/>
            <person name="Ye R.Z."/>
            <person name="Que T.C."/>
            <person name="Du C.H."/>
            <person name="Zhou Y.H."/>
            <person name="Cheng J.X."/>
            <person name="Dai P.F."/>
            <person name="Guo W.B."/>
            <person name="Han X.H."/>
            <person name="Huang E.J."/>
            <person name="Li L.F."/>
            <person name="Wei W."/>
            <person name="Gao Y.C."/>
            <person name="Liu J.Z."/>
            <person name="Shao H.Z."/>
            <person name="Wang X."/>
            <person name="Wang C.C."/>
            <person name="Yang T.C."/>
            <person name="Huo Q.B."/>
            <person name="Li W."/>
            <person name="Chen H.Y."/>
            <person name="Chen S.E."/>
            <person name="Zhou L.G."/>
            <person name="Ni X.B."/>
            <person name="Tian J.H."/>
            <person name="Sheng Y."/>
            <person name="Liu T."/>
            <person name="Pan Y.S."/>
            <person name="Xia L.Y."/>
            <person name="Li J."/>
            <person name="Zhao F."/>
            <person name="Cao W.C."/>
        </authorList>
    </citation>
    <scope>NUCLEOTIDE SEQUENCE [LARGE SCALE GENOMIC DNA]</scope>
    <source>
        <strain evidence="1">HaeL-2018</strain>
    </source>
</reference>
<accession>A0A9J6GBD2</accession>
<dbReference type="VEuPathDB" id="VectorBase:HLOH_059066"/>
<comment type="caution">
    <text evidence="1">The sequence shown here is derived from an EMBL/GenBank/DDBJ whole genome shotgun (WGS) entry which is preliminary data.</text>
</comment>
<name>A0A9J6GBD2_HAELO</name>
<dbReference type="AlphaFoldDB" id="A0A9J6GBD2"/>
<keyword evidence="2" id="KW-1185">Reference proteome</keyword>
<proteinExistence type="predicted"/>
<gene>
    <name evidence="1" type="ORF">HPB48_015642</name>
</gene>
<sequence length="292" mass="31877">MFFGPVVTAYHVIAHHATVRRHVGLQQIRGRCRRLALRSGASGIKSGIGGDIWAAGAPPGGLQRTVVFCMGSRVLLRSAVISFLGPKRISRSSTARLRAPEDTISLPRECEFSQLTAVLNHGKLDLVPAGLGLTTGTTNAGYDRRRRDRPAVLPSTDAIVTRAQRRREGKPKPQGDDYKLVLRPQGGLKIAELDLAEVSLALLTQFSQPGAKPTCESAMTWCRTPLKFSTPSAEAAKALSQVKQIRINNMTYPVQLYGLAPDHSVKGIIRGAPLRFSERELLDNMYVPNHEI</sequence>